<keyword evidence="3" id="KW-1185">Reference proteome</keyword>
<comment type="caution">
    <text evidence="2">The sequence shown here is derived from an EMBL/GenBank/DDBJ whole genome shotgun (WGS) entry which is preliminary data.</text>
</comment>
<feature type="region of interest" description="Disordered" evidence="1">
    <location>
        <begin position="264"/>
        <end position="353"/>
    </location>
</feature>
<organism evidence="2 3">
    <name type="scientific">Striga asiatica</name>
    <name type="common">Asiatic witchweed</name>
    <name type="synonym">Buchnera asiatica</name>
    <dbReference type="NCBI Taxonomy" id="4170"/>
    <lineage>
        <taxon>Eukaryota</taxon>
        <taxon>Viridiplantae</taxon>
        <taxon>Streptophyta</taxon>
        <taxon>Embryophyta</taxon>
        <taxon>Tracheophyta</taxon>
        <taxon>Spermatophyta</taxon>
        <taxon>Magnoliopsida</taxon>
        <taxon>eudicotyledons</taxon>
        <taxon>Gunneridae</taxon>
        <taxon>Pentapetalae</taxon>
        <taxon>asterids</taxon>
        <taxon>lamiids</taxon>
        <taxon>Lamiales</taxon>
        <taxon>Orobanchaceae</taxon>
        <taxon>Buchnereae</taxon>
        <taxon>Striga</taxon>
    </lineage>
</organism>
<reference evidence="3" key="1">
    <citation type="journal article" date="2019" name="Curr. Biol.">
        <title>Genome Sequence of Striga asiatica Provides Insight into the Evolution of Plant Parasitism.</title>
        <authorList>
            <person name="Yoshida S."/>
            <person name="Kim S."/>
            <person name="Wafula E.K."/>
            <person name="Tanskanen J."/>
            <person name="Kim Y.M."/>
            <person name="Honaas L."/>
            <person name="Yang Z."/>
            <person name="Spallek T."/>
            <person name="Conn C.E."/>
            <person name="Ichihashi Y."/>
            <person name="Cheong K."/>
            <person name="Cui S."/>
            <person name="Der J.P."/>
            <person name="Gundlach H."/>
            <person name="Jiao Y."/>
            <person name="Hori C."/>
            <person name="Ishida J.K."/>
            <person name="Kasahara H."/>
            <person name="Kiba T."/>
            <person name="Kim M.S."/>
            <person name="Koo N."/>
            <person name="Laohavisit A."/>
            <person name="Lee Y.H."/>
            <person name="Lumba S."/>
            <person name="McCourt P."/>
            <person name="Mortimer J.C."/>
            <person name="Mutuku J.M."/>
            <person name="Nomura T."/>
            <person name="Sasaki-Sekimoto Y."/>
            <person name="Seto Y."/>
            <person name="Wang Y."/>
            <person name="Wakatake T."/>
            <person name="Sakakibara H."/>
            <person name="Demura T."/>
            <person name="Yamaguchi S."/>
            <person name="Yoneyama K."/>
            <person name="Manabe R.I."/>
            <person name="Nelson D.C."/>
            <person name="Schulman A.H."/>
            <person name="Timko M.P."/>
            <person name="dePamphilis C.W."/>
            <person name="Choi D."/>
            <person name="Shirasu K."/>
        </authorList>
    </citation>
    <scope>NUCLEOTIDE SEQUENCE [LARGE SCALE GENOMIC DNA]</scope>
    <source>
        <strain evidence="3">cv. UVA1</strain>
    </source>
</reference>
<sequence length="353" mass="39654">MEEKRKLKSFKLGDRGAKLEWLEYGELKFGRNLFRKEREEACLITNSAEVQEIGELQKGASVFASQLKFWIIHGSAYVHFSVKAFFSQSRDAYSKYSVDGSLLGLRTLLEQGHKLGWERVMLRVKDKDILQMLSCQALCNVEFDVLVDVICSLVPNVKVTLYPYFALLSGEYCGHLAAVMYISKAINQAEPEPEGISETAQPGTQIIIPSSDEAEVNKEADEEKRTPPRRRLRKKYAEDAPVGRAVAKEATALEKIREAMIEQLDKEPATWRPATRERPSRRNLAMPSSRARETDCTSERVRASLLRQDARDPKASSRCSEAASASDSPSATLQTRARGMPYTSEMHPGYPAS</sequence>
<dbReference type="Proteomes" id="UP000325081">
    <property type="component" value="Unassembled WGS sequence"/>
</dbReference>
<accession>A0A5A7PUX9</accession>
<dbReference type="AlphaFoldDB" id="A0A5A7PUX9"/>
<protein>
    <submittedName>
        <fullName evidence="2">Pleiotropic drug resistance 5</fullName>
    </submittedName>
</protein>
<evidence type="ECO:0000313" key="2">
    <source>
        <dbReference type="EMBL" id="GER36650.1"/>
    </source>
</evidence>
<evidence type="ECO:0000313" key="3">
    <source>
        <dbReference type="Proteomes" id="UP000325081"/>
    </source>
</evidence>
<feature type="region of interest" description="Disordered" evidence="1">
    <location>
        <begin position="209"/>
        <end position="236"/>
    </location>
</feature>
<dbReference type="EMBL" id="BKCP01005184">
    <property type="protein sequence ID" value="GER36650.1"/>
    <property type="molecule type" value="Genomic_DNA"/>
</dbReference>
<gene>
    <name evidence="2" type="ORF">STAS_13003</name>
</gene>
<evidence type="ECO:0000256" key="1">
    <source>
        <dbReference type="SAM" id="MobiDB-lite"/>
    </source>
</evidence>
<feature type="compositionally biased region" description="Low complexity" evidence="1">
    <location>
        <begin position="316"/>
        <end position="331"/>
    </location>
</feature>
<proteinExistence type="predicted"/>
<name>A0A5A7PUX9_STRAF</name>
<feature type="compositionally biased region" description="Basic and acidic residues" evidence="1">
    <location>
        <begin position="215"/>
        <end position="226"/>
    </location>
</feature>
<feature type="compositionally biased region" description="Basic and acidic residues" evidence="1">
    <location>
        <begin position="264"/>
        <end position="280"/>
    </location>
</feature>
<feature type="compositionally biased region" description="Basic and acidic residues" evidence="1">
    <location>
        <begin position="290"/>
        <end position="315"/>
    </location>
</feature>